<feature type="compositionally biased region" description="Basic and acidic residues" evidence="11">
    <location>
        <begin position="557"/>
        <end position="567"/>
    </location>
</feature>
<evidence type="ECO:0000256" key="11">
    <source>
        <dbReference type="SAM" id="MobiDB-lite"/>
    </source>
</evidence>
<dbReference type="SUPFAM" id="SSF53300">
    <property type="entry name" value="vWA-like"/>
    <property type="match status" value="2"/>
</dbReference>
<accession>A0AAV7N516</accession>
<evidence type="ECO:0000313" key="15">
    <source>
        <dbReference type="Proteomes" id="UP001066276"/>
    </source>
</evidence>
<comment type="similarity">
    <text evidence="2">Belongs to the ITIH family.</text>
</comment>
<keyword evidence="4" id="KW-0646">Protease inhibitor</keyword>
<proteinExistence type="inferred from homology"/>
<protein>
    <recommendedName>
        <fullName evidence="10">Inter-alpha-trypsin inhibitor heavy chain H3</fullName>
    </recommendedName>
</protein>
<dbReference type="PANTHER" id="PTHR10338:SF115">
    <property type="entry name" value="INTER-ALPHA-TRYPSIN INHIBITOR HEAVY CHAIN H3"/>
    <property type="match status" value="1"/>
</dbReference>
<evidence type="ECO:0000313" key="14">
    <source>
        <dbReference type="EMBL" id="KAJ1110422.1"/>
    </source>
</evidence>
<name>A0AAV7N516_PLEWA</name>
<organism evidence="14 15">
    <name type="scientific">Pleurodeles waltl</name>
    <name type="common">Iberian ribbed newt</name>
    <dbReference type="NCBI Taxonomy" id="8319"/>
    <lineage>
        <taxon>Eukaryota</taxon>
        <taxon>Metazoa</taxon>
        <taxon>Chordata</taxon>
        <taxon>Craniata</taxon>
        <taxon>Vertebrata</taxon>
        <taxon>Euteleostomi</taxon>
        <taxon>Amphibia</taxon>
        <taxon>Batrachia</taxon>
        <taxon>Caudata</taxon>
        <taxon>Salamandroidea</taxon>
        <taxon>Salamandridae</taxon>
        <taxon>Pleurodelinae</taxon>
        <taxon>Pleurodeles</taxon>
    </lineage>
</organism>
<evidence type="ECO:0000256" key="4">
    <source>
        <dbReference type="ARBA" id="ARBA00022690"/>
    </source>
</evidence>
<reference evidence="14" key="1">
    <citation type="journal article" date="2022" name="bioRxiv">
        <title>Sequencing and chromosome-scale assembly of the giantPleurodeles waltlgenome.</title>
        <authorList>
            <person name="Brown T."/>
            <person name="Elewa A."/>
            <person name="Iarovenko S."/>
            <person name="Subramanian E."/>
            <person name="Araus A.J."/>
            <person name="Petzold A."/>
            <person name="Susuki M."/>
            <person name="Suzuki K.-i.T."/>
            <person name="Hayashi T."/>
            <person name="Toyoda A."/>
            <person name="Oliveira C."/>
            <person name="Osipova E."/>
            <person name="Leigh N.D."/>
            <person name="Simon A."/>
            <person name="Yun M.H."/>
        </authorList>
    </citation>
    <scope>NUCLEOTIDE SEQUENCE</scope>
    <source>
        <strain evidence="14">20211129_DDA</strain>
        <tissue evidence="14">Liver</tissue>
    </source>
</reference>
<dbReference type="Proteomes" id="UP001066276">
    <property type="component" value="Chromosome 9"/>
</dbReference>
<evidence type="ECO:0000256" key="5">
    <source>
        <dbReference type="ARBA" id="ARBA00022729"/>
    </source>
</evidence>
<comment type="caution">
    <text evidence="14">The sequence shown here is derived from an EMBL/GenBank/DDBJ whole genome shotgun (WGS) entry which is preliminary data.</text>
</comment>
<dbReference type="SMART" id="SM00609">
    <property type="entry name" value="VIT"/>
    <property type="match status" value="2"/>
</dbReference>
<evidence type="ECO:0000256" key="9">
    <source>
        <dbReference type="ARBA" id="ARBA00037051"/>
    </source>
</evidence>
<feature type="domain" description="VIT" evidence="13">
    <location>
        <begin position="1"/>
        <end position="97"/>
    </location>
</feature>
<dbReference type="EMBL" id="JANPWB010000013">
    <property type="protein sequence ID" value="KAJ1110422.1"/>
    <property type="molecule type" value="Genomic_DNA"/>
</dbReference>
<feature type="region of interest" description="Disordered" evidence="11">
    <location>
        <begin position="545"/>
        <end position="567"/>
    </location>
</feature>
<dbReference type="InterPro" id="IPR010600">
    <property type="entry name" value="ITI_HC_C"/>
</dbReference>
<evidence type="ECO:0000256" key="6">
    <source>
        <dbReference type="ARBA" id="ARBA00022900"/>
    </source>
</evidence>
<evidence type="ECO:0000256" key="8">
    <source>
        <dbReference type="ARBA" id="ARBA00023180"/>
    </source>
</evidence>
<dbReference type="InterPro" id="IPR013694">
    <property type="entry name" value="VIT"/>
</dbReference>
<dbReference type="Pfam" id="PF08487">
    <property type="entry name" value="VIT"/>
    <property type="match status" value="2"/>
</dbReference>
<feature type="domain" description="VWFA" evidence="12">
    <location>
        <begin position="223"/>
        <end position="406"/>
    </location>
</feature>
<keyword evidence="5" id="KW-0732">Signal</keyword>
<evidence type="ECO:0000256" key="2">
    <source>
        <dbReference type="ARBA" id="ARBA00010158"/>
    </source>
</evidence>
<keyword evidence="7" id="KW-0654">Proteoglycan</keyword>
<dbReference type="GO" id="GO:0004867">
    <property type="term" value="F:serine-type endopeptidase inhibitor activity"/>
    <property type="evidence" value="ECO:0007669"/>
    <property type="project" value="UniProtKB-KW"/>
</dbReference>
<dbReference type="FunFam" id="3.40.50.410:FF:000013">
    <property type="entry name" value="inter-alpha-trypsin inhibitor heavy chain H2"/>
    <property type="match status" value="2"/>
</dbReference>
<gene>
    <name evidence="14" type="ORF">NDU88_007774</name>
</gene>
<dbReference type="PROSITE" id="PS50234">
    <property type="entry name" value="VWFA"/>
    <property type="match status" value="2"/>
</dbReference>
<feature type="domain" description="VWFA" evidence="12">
    <location>
        <begin position="1124"/>
        <end position="1307"/>
    </location>
</feature>
<dbReference type="SMART" id="SM00327">
    <property type="entry name" value="VWA"/>
    <property type="match status" value="2"/>
</dbReference>
<dbReference type="Pfam" id="PF06668">
    <property type="entry name" value="ITI_HC_C"/>
    <property type="match status" value="2"/>
</dbReference>
<dbReference type="Pfam" id="PF00092">
    <property type="entry name" value="VWA"/>
    <property type="match status" value="2"/>
</dbReference>
<evidence type="ECO:0000256" key="7">
    <source>
        <dbReference type="ARBA" id="ARBA00022974"/>
    </source>
</evidence>
<comment type="function">
    <text evidence="9">May act as a carrier of hyaluronan in serum or as a binding protein between hyaluronan and other matrix protein, including those on cell surfaces in tissues to regulate the localization, synthesis and degradation of hyaluronan which are essential to cells undergoing biological processes.</text>
</comment>
<evidence type="ECO:0000256" key="3">
    <source>
        <dbReference type="ARBA" id="ARBA00022525"/>
    </source>
</evidence>
<keyword evidence="6" id="KW-0722">Serine protease inhibitor</keyword>
<dbReference type="Gene3D" id="3.40.50.410">
    <property type="entry name" value="von Willebrand factor, type A domain"/>
    <property type="match status" value="2"/>
</dbReference>
<dbReference type="PANTHER" id="PTHR10338">
    <property type="entry name" value="INTER-ALPHA-TRYPSIN INHIBITOR HEAVY CHAIN FAMILY MEMBER"/>
    <property type="match status" value="1"/>
</dbReference>
<dbReference type="InterPro" id="IPR050934">
    <property type="entry name" value="ITIH"/>
</dbReference>
<dbReference type="InterPro" id="IPR002035">
    <property type="entry name" value="VWF_A"/>
</dbReference>
<evidence type="ECO:0000259" key="13">
    <source>
        <dbReference type="PROSITE" id="PS51468"/>
    </source>
</evidence>
<evidence type="ECO:0000256" key="1">
    <source>
        <dbReference type="ARBA" id="ARBA00004613"/>
    </source>
</evidence>
<evidence type="ECO:0000256" key="10">
    <source>
        <dbReference type="ARBA" id="ARBA00039924"/>
    </source>
</evidence>
<dbReference type="InterPro" id="IPR036465">
    <property type="entry name" value="vWFA_dom_sf"/>
</dbReference>
<feature type="domain" description="VIT" evidence="13">
    <location>
        <begin position="870"/>
        <end position="999"/>
    </location>
</feature>
<dbReference type="CDD" id="cd01461">
    <property type="entry name" value="vWA_interalpha_trypsin_inhibitor"/>
    <property type="match status" value="2"/>
</dbReference>
<dbReference type="GO" id="GO:0005576">
    <property type="term" value="C:extracellular region"/>
    <property type="evidence" value="ECO:0007669"/>
    <property type="project" value="UniProtKB-SubCell"/>
</dbReference>
<dbReference type="GO" id="GO:0030212">
    <property type="term" value="P:hyaluronan metabolic process"/>
    <property type="evidence" value="ECO:0007669"/>
    <property type="project" value="InterPro"/>
</dbReference>
<sequence length="1591" mass="178266">MIRPKCQEKAIRTRCNVIGFAVDEQANGEKITRTIDGVNYPGTIKKKEEAQEQYDRAISRGQSAGLVKATGRLLEKFTISVNVAAESKVTFELIYEELLKRKLGNYQLLIKVKPKQLVKHFQIDVHVFEPQGIRSLETSSTFLTNELSDALTKTVSETQAHILFKPTIDQQRKNKGLDETLLDGDLMINYDVKRSTSAGDVQIINGYFVHYFAPAEMPTLPKNVVFVIDTSGSMHGKKIVQTREALLTILEDLSPEDHFNLITFSSTVSRYRDIMLKANGSNIEAAKLFVKSIRDYGATDINSALLSAVQILKDSEETAALPERSVSMIIMLTDGQPTIGETNLEKIQVNVQTSINKMYALYCLGFGFDVDYKFLEKMALENGGLARRIYEDSDSALQLQGFYQEVANPILMKIQLQYPEYCVSHLTENNFRQLFEGSEIVVAGKIDDNEINFFKAEIKAQTHTSDLVYKVEENIAEKEEILKQNHYVFGDFIERLWAYLTIQQLLEKIILARGDVKKNVEEEALQLSLKYSFVTSLTSMVVTKPEDQEKPMVANKPTEERSASSRHYYDRSGIFRTSAGSASSRQYDSYGAVQSYLSRPLVQDLMPAAIPDNGRGRHPGRGTNGAYQLTFGTPKPTQGSLVTDALQAPDFIVHLPNQSDSICLNVIGEHDKPLILVADPNTGVFVDGRKEKKGQKSYFVSFEIEYKDLNVSLAASKDGLTIQSHQGKTIMDWNNSSSITIDSLQISFVKRSFVIKADGKVTIHLSYGRSGNHFLHLHLTDVHQFSNTVTGLLGRFYFNTSFVSSLGKQLTSEERLVSVDGQEMKATRSSSLRGQTLHHGALLKNMDLSWGCLFNPDADFDRCVYPTQNHQKRSVANTVTQNEVEVYSLKINCKVTSRFSHNVITSRAVNRANTSKEVFFDVNLPKTAFITNFSMTIDGVTYPGTVKEKEAAKKQYDKAVSRGQTAGLVKASGRKTEKFTVSVNVAPESKVTFELIYEELLKRHLGKYELILNVKPKQLINHFEIEALIHEPQGIKSLDAHGTFITNDLQEITKTSFSGNKGHVSFKPSIDQQRSCANCSTTLLDGDFTISYDVNRESPGNVQIVNGYFVHFFAPVGLPTVPKNVVFVIDRSGSMSGRKMEQTKEALIKILEDIKEHDHFNFILFDHRVEPWNQSLIKATAENVEDAKAFVKTIGSDGWTNINDPLLKAIEMLNEAHDRQLVPERSASMIILLTDGEANGGETDPEKIQANAKNAIAGRYTLYSLGFGRGVNYPFLEKLALENSGVARRIYEDSDSALQLQGFYNEVANPLLVDLQLQYPENAISDLTQNSFKNYYDGGEIVVAGRIVDNDLNTFTADVKGLGANTSMAFPEKINIAEREEAQKQQEYIFGDFTERLWAYLTIQQLLEKKVQSKGEEKENLTAQVLDLSLKYNFVTPLTSMVVTKPEDDKKDEPLIADKPSEAASQSFLYQVSSHHPYVPALYTVDSDPHFIIHVPEKNDSLCFNINEEPGVVLNLVKDPYSGITLNGELIGDKKTSNANMSTSTYFGKIGIIYKLIDLKIQISPQKIIVRKGKEMTIFSWLDTVSITQNR</sequence>
<dbReference type="PROSITE" id="PS51468">
    <property type="entry name" value="VIT"/>
    <property type="match status" value="2"/>
</dbReference>
<evidence type="ECO:0000259" key="12">
    <source>
        <dbReference type="PROSITE" id="PS50234"/>
    </source>
</evidence>
<keyword evidence="15" id="KW-1185">Reference proteome</keyword>
<keyword evidence="8" id="KW-0325">Glycoprotein</keyword>
<comment type="subcellular location">
    <subcellularLocation>
        <location evidence="1">Secreted</location>
    </subcellularLocation>
</comment>
<keyword evidence="3" id="KW-0964">Secreted</keyword>